<evidence type="ECO:0000256" key="6">
    <source>
        <dbReference type="ARBA" id="ARBA00025643"/>
    </source>
</evidence>
<comment type="function">
    <text evidence="6 7">Involved in the assembly process of the P-ring formation. It may associate with FlgF on the rod constituting a structure essential for the P-ring assembly or may act as a modulator protein for the P-ring assembly.</text>
</comment>
<accession>A0A1Q2GZF5</accession>
<evidence type="ECO:0000313" key="10">
    <source>
        <dbReference type="Proteomes" id="UP000188243"/>
    </source>
</evidence>
<dbReference type="GO" id="GO:0044780">
    <property type="term" value="P:bacterial-type flagellum assembly"/>
    <property type="evidence" value="ECO:0007669"/>
    <property type="project" value="InterPro"/>
</dbReference>
<evidence type="ECO:0000256" key="5">
    <source>
        <dbReference type="ARBA" id="ARBA00022764"/>
    </source>
</evidence>
<keyword evidence="9" id="KW-0282">Flagellum</keyword>
<comment type="subcellular location">
    <subcellularLocation>
        <location evidence="1 7">Periplasm</location>
    </subcellularLocation>
</comment>
<keyword evidence="5 7" id="KW-0574">Periplasm</keyword>
<dbReference type="InterPro" id="IPR013974">
    <property type="entry name" value="SAF"/>
</dbReference>
<dbReference type="CDD" id="cd11614">
    <property type="entry name" value="SAF_CpaB_FlgA_like"/>
    <property type="match status" value="1"/>
</dbReference>
<dbReference type="RefSeq" id="WP_077537202.1">
    <property type="nucleotide sequence ID" value="NZ_CP019628.1"/>
</dbReference>
<feature type="domain" description="SAF" evidence="8">
    <location>
        <begin position="113"/>
        <end position="175"/>
    </location>
</feature>
<evidence type="ECO:0000256" key="2">
    <source>
        <dbReference type="ARBA" id="ARBA00010474"/>
    </source>
</evidence>
<dbReference type="Pfam" id="PF13144">
    <property type="entry name" value="ChapFlgA"/>
    <property type="match status" value="1"/>
</dbReference>
<evidence type="ECO:0000256" key="3">
    <source>
        <dbReference type="ARBA" id="ARBA00014754"/>
    </source>
</evidence>
<dbReference type="Proteomes" id="UP000188243">
    <property type="component" value="Chromosome"/>
</dbReference>
<dbReference type="NCBIfam" id="TIGR03170">
    <property type="entry name" value="flgA_cterm"/>
    <property type="match status" value="1"/>
</dbReference>
<dbReference type="InterPro" id="IPR039246">
    <property type="entry name" value="Flagellar_FlgA"/>
</dbReference>
<name>A0A1Q2GZF5_9GAMM</name>
<dbReference type="EMBL" id="CP019628">
    <property type="protein sequence ID" value="AQQ00514.1"/>
    <property type="molecule type" value="Genomic_DNA"/>
</dbReference>
<dbReference type="Gene3D" id="2.30.30.760">
    <property type="match status" value="1"/>
</dbReference>
<evidence type="ECO:0000256" key="1">
    <source>
        <dbReference type="ARBA" id="ARBA00004418"/>
    </source>
</evidence>
<protein>
    <recommendedName>
        <fullName evidence="3 7">Flagella basal body P-ring formation protein FlgA</fullName>
    </recommendedName>
</protein>
<evidence type="ECO:0000313" key="9">
    <source>
        <dbReference type="EMBL" id="AQQ00514.1"/>
    </source>
</evidence>
<dbReference type="AlphaFoldDB" id="A0A1Q2GZF5"/>
<dbReference type="KEGG" id="paln:B0W48_12315"/>
<keyword evidence="9" id="KW-0966">Cell projection</keyword>
<dbReference type="GO" id="GO:0042597">
    <property type="term" value="C:periplasmic space"/>
    <property type="evidence" value="ECO:0007669"/>
    <property type="project" value="UniProtKB-SubCell"/>
</dbReference>
<keyword evidence="4" id="KW-0732">Signal</keyword>
<organism evidence="9 10">
    <name type="scientific">Pseudoalteromonas aliena</name>
    <dbReference type="NCBI Taxonomy" id="247523"/>
    <lineage>
        <taxon>Bacteria</taxon>
        <taxon>Pseudomonadati</taxon>
        <taxon>Pseudomonadota</taxon>
        <taxon>Gammaproteobacteria</taxon>
        <taxon>Alteromonadales</taxon>
        <taxon>Pseudoalteromonadaceae</taxon>
        <taxon>Pseudoalteromonas</taxon>
    </lineage>
</organism>
<evidence type="ECO:0000259" key="8">
    <source>
        <dbReference type="SMART" id="SM00858"/>
    </source>
</evidence>
<gene>
    <name evidence="9" type="ORF">B0W48_12315</name>
</gene>
<reference evidence="9 10" key="1">
    <citation type="submission" date="2017-02" db="EMBL/GenBank/DDBJ databases">
        <title>Complete genome sequence of the cold-active Pseudoalteromonas aliena strain EH1 isolated from Arctic seawater.</title>
        <authorList>
            <person name="Kim E."/>
            <person name="Heo E."/>
            <person name="Kim H."/>
            <person name="Kim D."/>
        </authorList>
    </citation>
    <scope>NUCLEOTIDE SEQUENCE [LARGE SCALE GENOMIC DNA]</scope>
    <source>
        <strain evidence="9 10">EH1</strain>
    </source>
</reference>
<keyword evidence="9" id="KW-0969">Cilium</keyword>
<evidence type="ECO:0000256" key="7">
    <source>
        <dbReference type="RuleBase" id="RU362063"/>
    </source>
</evidence>
<dbReference type="Gene3D" id="3.90.1210.10">
    <property type="entry name" value="Antifreeze-like/N-acetylneuraminic acid synthase C-terminal domain"/>
    <property type="match status" value="1"/>
</dbReference>
<dbReference type="STRING" id="247523.B0W48_12315"/>
<dbReference type="SMART" id="SM00858">
    <property type="entry name" value="SAF"/>
    <property type="match status" value="1"/>
</dbReference>
<sequence>MSLLKKIRRYSVFYFVASLSLVFSVQAKVFDKDLLQEMAISYVAAQINISNDTQLDLSALPLDSRIPDRTCNTEPELLIPSDPPFNRQVTLQIKCNDAQSWAQYVHVRIVEMAPVVVTSTNLARGEIITSSHLTIEMKPTHFIRAQYLDDLKVLIGSRSKRNIRSGTPVLLNQICMVCKGDPVTIYANIKGLRVKTSGIALEDGILGDQINVKNKKTGKVLNARVDGVESVQVNI</sequence>
<dbReference type="InterPro" id="IPR017585">
    <property type="entry name" value="SAF_FlgA"/>
</dbReference>
<comment type="similarity">
    <text evidence="2 7">Belongs to the FlgA family.</text>
</comment>
<keyword evidence="7" id="KW-1005">Bacterial flagellum biogenesis</keyword>
<evidence type="ECO:0000256" key="4">
    <source>
        <dbReference type="ARBA" id="ARBA00022729"/>
    </source>
</evidence>
<dbReference type="PANTHER" id="PTHR36307:SF1">
    <property type="entry name" value="FLAGELLA BASAL BODY P-RING FORMATION PROTEIN FLGA"/>
    <property type="match status" value="1"/>
</dbReference>
<dbReference type="PANTHER" id="PTHR36307">
    <property type="entry name" value="FLAGELLA BASAL BODY P-RING FORMATION PROTEIN FLGA"/>
    <property type="match status" value="1"/>
</dbReference>
<proteinExistence type="inferred from homology"/>